<name>A0A9Q1EK66_SYNKA</name>
<dbReference type="FunFam" id="3.10.100.10:FF:000002">
    <property type="entry name" value="Hyaluronan proteoglycan link protein 1"/>
    <property type="match status" value="2"/>
</dbReference>
<dbReference type="InterPro" id="IPR035976">
    <property type="entry name" value="Sushi/SCR/CCP_sf"/>
</dbReference>
<dbReference type="FunFam" id="2.60.40.10:FF:000451">
    <property type="entry name" value="aggrecan core protein"/>
    <property type="match status" value="1"/>
</dbReference>
<dbReference type="Pfam" id="PF00193">
    <property type="entry name" value="Xlink"/>
    <property type="match status" value="4"/>
</dbReference>
<dbReference type="GO" id="GO:0005540">
    <property type="term" value="F:hyaluronic acid binding"/>
    <property type="evidence" value="ECO:0007669"/>
    <property type="project" value="InterPro"/>
</dbReference>
<dbReference type="CDD" id="cd03588">
    <property type="entry name" value="CLECT_CSPGs"/>
    <property type="match status" value="1"/>
</dbReference>
<dbReference type="InterPro" id="IPR003006">
    <property type="entry name" value="Ig/MHC_CS"/>
</dbReference>
<feature type="chain" id="PRO_5040435314" description="Aggrecan core protein" evidence="18">
    <location>
        <begin position="25"/>
        <end position="1367"/>
    </location>
</feature>
<evidence type="ECO:0000256" key="18">
    <source>
        <dbReference type="SAM" id="SignalP"/>
    </source>
</evidence>
<feature type="disulfide bond" evidence="14">
    <location>
        <begin position="1137"/>
        <end position="1146"/>
    </location>
</feature>
<feature type="disulfide bond" evidence="14">
    <location>
        <begin position="1116"/>
        <end position="1126"/>
    </location>
</feature>
<dbReference type="SMART" id="SM00034">
    <property type="entry name" value="CLECT"/>
    <property type="match status" value="1"/>
</dbReference>
<dbReference type="Pfam" id="PF00084">
    <property type="entry name" value="Sushi"/>
    <property type="match status" value="1"/>
</dbReference>
<evidence type="ECO:0000256" key="17">
    <source>
        <dbReference type="SAM" id="MobiDB-lite"/>
    </source>
</evidence>
<feature type="domain" description="Sushi" evidence="22">
    <location>
        <begin position="1278"/>
        <end position="1338"/>
    </location>
</feature>
<keyword evidence="3" id="KW-0964">Secreted</keyword>
<feature type="disulfide bond" evidence="16">
    <location>
        <begin position="624"/>
        <end position="645"/>
    </location>
</feature>
<dbReference type="SMART" id="SM00406">
    <property type="entry name" value="IGv"/>
    <property type="match status" value="1"/>
</dbReference>
<feature type="compositionally biased region" description="Low complexity" evidence="17">
    <location>
        <begin position="804"/>
        <end position="814"/>
    </location>
</feature>
<evidence type="ECO:0000259" key="22">
    <source>
        <dbReference type="PROSITE" id="PS50923"/>
    </source>
</evidence>
<feature type="compositionally biased region" description="Low complexity" evidence="17">
    <location>
        <begin position="915"/>
        <end position="925"/>
    </location>
</feature>
<dbReference type="Gene3D" id="2.60.40.10">
    <property type="entry name" value="Immunoglobulins"/>
    <property type="match status" value="1"/>
</dbReference>
<dbReference type="OrthoDB" id="418245at2759"/>
<feature type="domain" description="Link" evidence="23">
    <location>
        <begin position="581"/>
        <end position="677"/>
    </location>
</feature>
<evidence type="ECO:0000259" key="20">
    <source>
        <dbReference type="PROSITE" id="PS50041"/>
    </source>
</evidence>
<dbReference type="InterPro" id="IPR033987">
    <property type="entry name" value="CSPG_CTLD"/>
</dbReference>
<feature type="region of interest" description="Disordered" evidence="17">
    <location>
        <begin position="1345"/>
        <end position="1367"/>
    </location>
</feature>
<feature type="domain" description="C-type lectin" evidence="20">
    <location>
        <begin position="1160"/>
        <end position="1274"/>
    </location>
</feature>
<dbReference type="EMBL" id="JAINUF010000016">
    <property type="protein sequence ID" value="KAJ8340311.1"/>
    <property type="molecule type" value="Genomic_DNA"/>
</dbReference>
<dbReference type="FunFam" id="3.10.100.10:FF:000003">
    <property type="entry name" value="Versican core protein"/>
    <property type="match status" value="1"/>
</dbReference>
<dbReference type="CDD" id="cd03520">
    <property type="entry name" value="Link_domain_CSPGs_modules_2_4"/>
    <property type="match status" value="2"/>
</dbReference>
<feature type="compositionally biased region" description="Polar residues" evidence="17">
    <location>
        <begin position="1357"/>
        <end position="1367"/>
    </location>
</feature>
<evidence type="ECO:0000256" key="1">
    <source>
        <dbReference type="ARBA" id="ARBA00004498"/>
    </source>
</evidence>
<feature type="domain" description="EGF-like" evidence="19">
    <location>
        <begin position="1112"/>
        <end position="1147"/>
    </location>
</feature>
<evidence type="ECO:0000256" key="11">
    <source>
        <dbReference type="ARBA" id="ARBA00023319"/>
    </source>
</evidence>
<feature type="domain" description="Ig-like" evidence="21">
    <location>
        <begin position="37"/>
        <end position="163"/>
    </location>
</feature>
<dbReference type="InterPro" id="IPR000538">
    <property type="entry name" value="Link_dom"/>
</dbReference>
<dbReference type="Gene3D" id="2.10.70.10">
    <property type="entry name" value="Complement Module, domain 1"/>
    <property type="match status" value="1"/>
</dbReference>
<dbReference type="InterPro" id="IPR050691">
    <property type="entry name" value="Hyaluronan_bind_Proteoglycan"/>
</dbReference>
<comment type="similarity">
    <text evidence="2">Belongs to the aggrecan/versican proteoglycan family.</text>
</comment>
<evidence type="ECO:0000313" key="25">
    <source>
        <dbReference type="Proteomes" id="UP001152622"/>
    </source>
</evidence>
<dbReference type="InterPro" id="IPR003599">
    <property type="entry name" value="Ig_sub"/>
</dbReference>
<evidence type="ECO:0000256" key="15">
    <source>
        <dbReference type="PROSITE-ProRule" id="PRU00302"/>
    </source>
</evidence>
<evidence type="ECO:0000256" key="8">
    <source>
        <dbReference type="ARBA" id="ARBA00022974"/>
    </source>
</evidence>
<accession>A0A9Q1EK66</accession>
<dbReference type="SMART" id="SM00445">
    <property type="entry name" value="LINK"/>
    <property type="match status" value="4"/>
</dbReference>
<dbReference type="Gene3D" id="2.10.25.10">
    <property type="entry name" value="Laminin"/>
    <property type="match status" value="1"/>
</dbReference>
<dbReference type="PANTHER" id="PTHR22804:SF42">
    <property type="entry name" value="AGGRECAN CORE PROTEIN"/>
    <property type="match status" value="1"/>
</dbReference>
<feature type="domain" description="Link" evidence="23">
    <location>
        <begin position="480"/>
        <end position="575"/>
    </location>
</feature>
<dbReference type="GO" id="GO:0001501">
    <property type="term" value="P:skeletal system development"/>
    <property type="evidence" value="ECO:0007669"/>
    <property type="project" value="TreeGrafter"/>
</dbReference>
<dbReference type="PRINTS" id="PR01265">
    <property type="entry name" value="LINKMODULE"/>
</dbReference>
<dbReference type="PANTHER" id="PTHR22804">
    <property type="entry name" value="AGGRECAN/VERSICAN PROTEOGLYCAN"/>
    <property type="match status" value="1"/>
</dbReference>
<keyword evidence="14" id="KW-0245">EGF-like domain</keyword>
<dbReference type="PROSITE" id="PS51257">
    <property type="entry name" value="PROKAR_LIPOPROTEIN"/>
    <property type="match status" value="1"/>
</dbReference>
<evidence type="ECO:0000256" key="4">
    <source>
        <dbReference type="ARBA" id="ARBA00022530"/>
    </source>
</evidence>
<evidence type="ECO:0000256" key="16">
    <source>
        <dbReference type="PROSITE-ProRule" id="PRU00323"/>
    </source>
</evidence>
<organism evidence="24 25">
    <name type="scientific">Synaphobranchus kaupii</name>
    <name type="common">Kaup's arrowtooth eel</name>
    <dbReference type="NCBI Taxonomy" id="118154"/>
    <lineage>
        <taxon>Eukaryota</taxon>
        <taxon>Metazoa</taxon>
        <taxon>Chordata</taxon>
        <taxon>Craniata</taxon>
        <taxon>Vertebrata</taxon>
        <taxon>Euteleostomi</taxon>
        <taxon>Actinopterygii</taxon>
        <taxon>Neopterygii</taxon>
        <taxon>Teleostei</taxon>
        <taxon>Anguilliformes</taxon>
        <taxon>Synaphobranchidae</taxon>
        <taxon>Synaphobranchus</taxon>
    </lineage>
</organism>
<dbReference type="PROSITE" id="PS01241">
    <property type="entry name" value="LINK_1"/>
    <property type="match status" value="4"/>
</dbReference>
<dbReference type="GO" id="GO:0002052">
    <property type="term" value="P:positive regulation of neuroblast proliferation"/>
    <property type="evidence" value="ECO:0007669"/>
    <property type="project" value="TreeGrafter"/>
</dbReference>
<feature type="compositionally biased region" description="Basic residues" evidence="17">
    <location>
        <begin position="1345"/>
        <end position="1356"/>
    </location>
</feature>
<dbReference type="GO" id="GO:0072534">
    <property type="term" value="C:perineuronal net"/>
    <property type="evidence" value="ECO:0007669"/>
    <property type="project" value="TreeGrafter"/>
</dbReference>
<evidence type="ECO:0000259" key="23">
    <source>
        <dbReference type="PROSITE" id="PS50963"/>
    </source>
</evidence>
<dbReference type="FunFam" id="3.10.100.10:FF:000009">
    <property type="entry name" value="Aggrecan core protein"/>
    <property type="match status" value="1"/>
</dbReference>
<evidence type="ECO:0000256" key="5">
    <source>
        <dbReference type="ARBA" id="ARBA00022723"/>
    </source>
</evidence>
<feature type="disulfide bond" evidence="16">
    <location>
        <begin position="211"/>
        <end position="232"/>
    </location>
</feature>
<dbReference type="PROSITE" id="PS50026">
    <property type="entry name" value="EGF_3"/>
    <property type="match status" value="1"/>
</dbReference>
<feature type="disulfide bond" evidence="16">
    <location>
        <begin position="526"/>
        <end position="547"/>
    </location>
</feature>
<dbReference type="InterPro" id="IPR036179">
    <property type="entry name" value="Ig-like_dom_sf"/>
</dbReference>
<feature type="signal peptide" evidence="18">
    <location>
        <begin position="1"/>
        <end position="24"/>
    </location>
</feature>
<gene>
    <name evidence="24" type="ORF">SKAU_G00349440</name>
</gene>
<evidence type="ECO:0000256" key="10">
    <source>
        <dbReference type="ARBA" id="ARBA00023180"/>
    </source>
</evidence>
<keyword evidence="15" id="KW-0768">Sushi</keyword>
<dbReference type="Proteomes" id="UP001152622">
    <property type="component" value="Chromosome 16"/>
</dbReference>
<keyword evidence="9 14" id="KW-1015">Disulfide bond</keyword>
<keyword evidence="5" id="KW-0479">Metal-binding</keyword>
<dbReference type="PROSITE" id="PS50835">
    <property type="entry name" value="IG_LIKE"/>
    <property type="match status" value="1"/>
</dbReference>
<dbReference type="GO" id="GO:0005615">
    <property type="term" value="C:extracellular space"/>
    <property type="evidence" value="ECO:0007669"/>
    <property type="project" value="TreeGrafter"/>
</dbReference>
<keyword evidence="6 18" id="KW-0732">Signal</keyword>
<dbReference type="FunFam" id="2.10.70.10:FF:000003">
    <property type="entry name" value="Versican core protein"/>
    <property type="match status" value="1"/>
</dbReference>
<keyword evidence="11" id="KW-0393">Immunoglobulin domain</keyword>
<evidence type="ECO:0000256" key="2">
    <source>
        <dbReference type="ARBA" id="ARBA00006838"/>
    </source>
</evidence>
<evidence type="ECO:0000256" key="3">
    <source>
        <dbReference type="ARBA" id="ARBA00022525"/>
    </source>
</evidence>
<comment type="subcellular location">
    <subcellularLocation>
        <location evidence="1">Secreted</location>
        <location evidence="1">Extracellular space</location>
        <location evidence="1">Extracellular matrix</location>
    </subcellularLocation>
</comment>
<dbReference type="GO" id="GO:0046872">
    <property type="term" value="F:metal ion binding"/>
    <property type="evidence" value="ECO:0007669"/>
    <property type="project" value="UniProtKB-KW"/>
</dbReference>
<dbReference type="SUPFAM" id="SSF57535">
    <property type="entry name" value="Complement control module/SCR domain"/>
    <property type="match status" value="1"/>
</dbReference>
<dbReference type="Gene3D" id="3.10.100.10">
    <property type="entry name" value="Mannose-Binding Protein A, subunit A"/>
    <property type="match status" value="5"/>
</dbReference>
<dbReference type="PROSITE" id="PS50041">
    <property type="entry name" value="C_TYPE_LECTIN_2"/>
    <property type="match status" value="1"/>
</dbReference>
<evidence type="ECO:0000256" key="13">
    <source>
        <dbReference type="ARBA" id="ARBA00042947"/>
    </source>
</evidence>
<dbReference type="Pfam" id="PF00059">
    <property type="entry name" value="Lectin_C"/>
    <property type="match status" value="1"/>
</dbReference>
<dbReference type="PROSITE" id="PS00022">
    <property type="entry name" value="EGF_1"/>
    <property type="match status" value="1"/>
</dbReference>
<feature type="disulfide bond" evidence="16">
    <location>
        <begin position="309"/>
        <end position="330"/>
    </location>
</feature>
<evidence type="ECO:0000256" key="7">
    <source>
        <dbReference type="ARBA" id="ARBA00022737"/>
    </source>
</evidence>
<feature type="compositionally biased region" description="Low complexity" evidence="17">
    <location>
        <begin position="824"/>
        <end position="837"/>
    </location>
</feature>
<keyword evidence="8" id="KW-0654">Proteoglycan</keyword>
<dbReference type="SMART" id="SM00409">
    <property type="entry name" value="IG"/>
    <property type="match status" value="1"/>
</dbReference>
<evidence type="ECO:0000256" key="6">
    <source>
        <dbReference type="ARBA" id="ARBA00022729"/>
    </source>
</evidence>
<feature type="compositionally biased region" description="Low complexity" evidence="17">
    <location>
        <begin position="718"/>
        <end position="749"/>
    </location>
</feature>
<feature type="domain" description="Link" evidence="23">
    <location>
        <begin position="265"/>
        <end position="362"/>
    </location>
</feature>
<dbReference type="GO" id="GO:0010001">
    <property type="term" value="P:glial cell differentiation"/>
    <property type="evidence" value="ECO:0007669"/>
    <property type="project" value="TreeGrafter"/>
</dbReference>
<dbReference type="SMART" id="SM00032">
    <property type="entry name" value="CCP"/>
    <property type="match status" value="1"/>
</dbReference>
<dbReference type="PROSITE" id="PS00615">
    <property type="entry name" value="C_TYPE_LECTIN_1"/>
    <property type="match status" value="1"/>
</dbReference>
<dbReference type="FunFam" id="3.10.100.10:FF:000011">
    <property type="entry name" value="Aggrecan core protein"/>
    <property type="match status" value="1"/>
</dbReference>
<feature type="domain" description="Link" evidence="23">
    <location>
        <begin position="165"/>
        <end position="260"/>
    </location>
</feature>
<evidence type="ECO:0000313" key="24">
    <source>
        <dbReference type="EMBL" id="KAJ8340311.1"/>
    </source>
</evidence>
<evidence type="ECO:0000256" key="14">
    <source>
        <dbReference type="PROSITE-ProRule" id="PRU00076"/>
    </source>
</evidence>
<evidence type="ECO:0000259" key="19">
    <source>
        <dbReference type="PROSITE" id="PS50026"/>
    </source>
</evidence>
<feature type="region of interest" description="Disordered" evidence="17">
    <location>
        <begin position="364"/>
        <end position="383"/>
    </location>
</feature>
<comment type="caution">
    <text evidence="24">The sequence shown here is derived from an EMBL/GenBank/DDBJ whole genome shotgun (WGS) entry which is preliminary data.</text>
</comment>
<feature type="region of interest" description="Disordered" evidence="17">
    <location>
        <begin position="883"/>
        <end position="931"/>
    </location>
</feature>
<feature type="disulfide bond" evidence="15">
    <location>
        <begin position="1280"/>
        <end position="1323"/>
    </location>
</feature>
<dbReference type="GO" id="GO:0045202">
    <property type="term" value="C:synapse"/>
    <property type="evidence" value="ECO:0007669"/>
    <property type="project" value="TreeGrafter"/>
</dbReference>
<keyword evidence="25" id="KW-1185">Reference proteome</keyword>
<dbReference type="InterPro" id="IPR018378">
    <property type="entry name" value="C-type_lectin_CS"/>
</dbReference>
<dbReference type="GO" id="GO:0007155">
    <property type="term" value="P:cell adhesion"/>
    <property type="evidence" value="ECO:0007669"/>
    <property type="project" value="InterPro"/>
</dbReference>
<dbReference type="InterPro" id="IPR013783">
    <property type="entry name" value="Ig-like_fold"/>
</dbReference>
<keyword evidence="4" id="KW-0272">Extracellular matrix</keyword>
<dbReference type="PROSITE" id="PS50963">
    <property type="entry name" value="LINK_2"/>
    <property type="match status" value="4"/>
</dbReference>
<dbReference type="PROSITE" id="PS00290">
    <property type="entry name" value="IG_MHC"/>
    <property type="match status" value="1"/>
</dbReference>
<dbReference type="InterPro" id="IPR016186">
    <property type="entry name" value="C-type_lectin-like/link_sf"/>
</dbReference>
<dbReference type="PROSITE" id="PS50923">
    <property type="entry name" value="SUSHI"/>
    <property type="match status" value="1"/>
</dbReference>
<dbReference type="InterPro" id="IPR000436">
    <property type="entry name" value="Sushi_SCR_CCP_dom"/>
</dbReference>
<comment type="caution">
    <text evidence="14">Lacks conserved residue(s) required for the propagation of feature annotation.</text>
</comment>
<evidence type="ECO:0000259" key="21">
    <source>
        <dbReference type="PROSITE" id="PS50835"/>
    </source>
</evidence>
<dbReference type="GO" id="GO:0007417">
    <property type="term" value="P:central nervous system development"/>
    <property type="evidence" value="ECO:0007669"/>
    <property type="project" value="TreeGrafter"/>
</dbReference>
<dbReference type="InterPro" id="IPR016187">
    <property type="entry name" value="CTDL_fold"/>
</dbReference>
<reference evidence="24" key="1">
    <citation type="journal article" date="2023" name="Science">
        <title>Genome structures resolve the early diversification of teleost fishes.</title>
        <authorList>
            <person name="Parey E."/>
            <person name="Louis A."/>
            <person name="Montfort J."/>
            <person name="Bouchez O."/>
            <person name="Roques C."/>
            <person name="Iampietro C."/>
            <person name="Lluch J."/>
            <person name="Castinel A."/>
            <person name="Donnadieu C."/>
            <person name="Desvignes T."/>
            <person name="Floi Bucao C."/>
            <person name="Jouanno E."/>
            <person name="Wen M."/>
            <person name="Mejri S."/>
            <person name="Dirks R."/>
            <person name="Jansen H."/>
            <person name="Henkel C."/>
            <person name="Chen W.J."/>
            <person name="Zahm M."/>
            <person name="Cabau C."/>
            <person name="Klopp C."/>
            <person name="Thompson A.W."/>
            <person name="Robinson-Rechavi M."/>
            <person name="Braasch I."/>
            <person name="Lecointre G."/>
            <person name="Bobe J."/>
            <person name="Postlethwait J.H."/>
            <person name="Berthelot C."/>
            <person name="Roest Crollius H."/>
            <person name="Guiguen Y."/>
        </authorList>
    </citation>
    <scope>NUCLEOTIDE SEQUENCE</scope>
    <source>
        <strain evidence="24">WJC10195</strain>
    </source>
</reference>
<dbReference type="InterPro" id="IPR001304">
    <property type="entry name" value="C-type_lectin-like"/>
</dbReference>
<dbReference type="SUPFAM" id="SSF56436">
    <property type="entry name" value="C-type lectin-like"/>
    <property type="match status" value="5"/>
</dbReference>
<dbReference type="CDD" id="cd00033">
    <property type="entry name" value="CCP"/>
    <property type="match status" value="1"/>
</dbReference>
<evidence type="ECO:0000256" key="9">
    <source>
        <dbReference type="ARBA" id="ARBA00023157"/>
    </source>
</evidence>
<feature type="region of interest" description="Disordered" evidence="17">
    <location>
        <begin position="716"/>
        <end position="837"/>
    </location>
</feature>
<sequence length="1367" mass="146699">MRKEQLRCIMTMLILLCACLRVIAATISFEEPSGTDPESTLSVSIPIELPLRPLLGGSLVVPCYFLDHTIHDPGAPTIAPLSHRIKWSHITKDRVSVIMVASEGKVKVESEYLDRVTMVNYPMVPTDVSLEITELRSNDTGTYQCEVMHGIEDSYDTVEMQVQGIVFHYRAISTRYTLTFEKAKAACIQNSAAIATPAQLQAAYDDGFHQCDAGWLADQTVRYPIHDPREGCYGDKDEFPGVRTYGVRDVTETYDVYCFAEKMAGRVFYSMSPDKFTFAEAEEQCLKLGAHLATTGQLYLAWKAGMDVCNAGWLADRSVRYPINIARPQCGGGLLGVRTVYLFPNQTGYPHPDSRNDAICYQDDGEEGSSLPTTAPGLRTTTPELDSGVVSVATFTDGPEIILTKTTTESEAKGELATQGPMNVTVPDGTELPLIPPPSVTEDYLTFTEEIIVMATARPEVESEFPRENYTEPAMSSTGVVFHYRAGSSRYALTFVEAQLACRSAGAVIASPKQLLAAFEAGFHQCDAGWLLDQSVRYPIVSPRDKCSGDLEHFPGVRSYGLRPADERYDVYCYIDGLWGELFHVTSTEGFTYEEALAYCQEENATLASTGELYAAWKQGFDKCRAGWLIDRSVRYPVNNPRPQCGAGKTGVCTIYRFPNQTGYPDLYSKYDAYCFRADLLASLNETVTEELINMTSITDLLRPVSPSIAPPIHVELSGSGSAEPASGASGFSSGDISGSGSVGLPSGESGEGSGMNVTFSGSGMILSGDGSASGTPEEAGEGSAGVITFPSGMGSGDFSGFHSGTSGDLSGSGTASGFGSEGSGEVSGVFSGSGPSGEFSGYSGLPSGFAPSGDISGRSGDISGSGVTAIILVDGDMVEVSTSQMPTEQEHGGTRLEFSGSGDVSGSGVRGLPSGDISGSSAQGSGSGFPDVTFVDPDFIDLTRKPTGEQEASGFGSGVGSGYHSGVSGLSSGDVSGDTASGDINFLTEEGMIEVSIRPTESVELGKGPVEISGDGSGLEFLSGHEDQLGSSSGIASGVHSGETPLVVLTSGSEDQELINTTEGPEEALSELLESTEIYVTATASVAVTTAPAISLQTPSVMEEPLSVDASLDPCDPNPCGAGLCTVEDGIGLCQCLPGMSGEECQQDVQSCEAGWIKFQGNCYLHFAERETWLDAEQRCRDLNSHLVSIVTPEEQEFVNSNAQDYQWIGLNDKTVENDFRWTDGTPLQYENWRPNQPDNYFNSGEDCVVMIWHETGQWNDVPCNYHLPFTCKTGPVLCGPPPEVENARMFGNRRDRYQVNSIIRYQCNPGFTQRHLPVVRCMADGQWERPRVECIGPATTSHRLQKRSIKRRSKTATSRSWGKLR</sequence>
<dbReference type="InterPro" id="IPR007110">
    <property type="entry name" value="Ig-like_dom"/>
</dbReference>
<dbReference type="SUPFAM" id="SSF48726">
    <property type="entry name" value="Immunoglobulin"/>
    <property type="match status" value="1"/>
</dbReference>
<feature type="disulfide bond" evidence="15">
    <location>
        <begin position="1309"/>
        <end position="1336"/>
    </location>
</feature>
<evidence type="ECO:0000256" key="12">
    <source>
        <dbReference type="ARBA" id="ARBA00039399"/>
    </source>
</evidence>
<keyword evidence="10" id="KW-0325">Glycoprotein</keyword>
<keyword evidence="7" id="KW-0677">Repeat</keyword>
<dbReference type="CDD" id="cd03517">
    <property type="entry name" value="Link_domain_CSPGs_modules_1_3"/>
    <property type="match status" value="2"/>
</dbReference>
<dbReference type="InterPro" id="IPR013106">
    <property type="entry name" value="Ig_V-set"/>
</dbReference>
<proteinExistence type="inferred from homology"/>
<protein>
    <recommendedName>
        <fullName evidence="12">Aggrecan core protein</fullName>
    </recommendedName>
    <alternativeName>
        <fullName evidence="13">Cartilage-specific proteoglycan core protein</fullName>
    </alternativeName>
</protein>
<dbReference type="InterPro" id="IPR000742">
    <property type="entry name" value="EGF"/>
</dbReference>